<gene>
    <name evidence="2" type="ORF">T440DRAFT_500255</name>
</gene>
<feature type="transmembrane region" description="Helical" evidence="1">
    <location>
        <begin position="64"/>
        <end position="85"/>
    </location>
</feature>
<organism evidence="2 3">
    <name type="scientific">Plenodomus tracheiphilus IPT5</name>
    <dbReference type="NCBI Taxonomy" id="1408161"/>
    <lineage>
        <taxon>Eukaryota</taxon>
        <taxon>Fungi</taxon>
        <taxon>Dikarya</taxon>
        <taxon>Ascomycota</taxon>
        <taxon>Pezizomycotina</taxon>
        <taxon>Dothideomycetes</taxon>
        <taxon>Pleosporomycetidae</taxon>
        <taxon>Pleosporales</taxon>
        <taxon>Pleosporineae</taxon>
        <taxon>Leptosphaeriaceae</taxon>
        <taxon>Plenodomus</taxon>
    </lineage>
</organism>
<keyword evidence="1" id="KW-0812">Transmembrane</keyword>
<evidence type="ECO:0000256" key="1">
    <source>
        <dbReference type="SAM" id="Phobius"/>
    </source>
</evidence>
<accession>A0A6A7B171</accession>
<dbReference type="EMBL" id="MU006315">
    <property type="protein sequence ID" value="KAF2848854.1"/>
    <property type="molecule type" value="Genomic_DNA"/>
</dbReference>
<evidence type="ECO:0000313" key="3">
    <source>
        <dbReference type="Proteomes" id="UP000799423"/>
    </source>
</evidence>
<evidence type="ECO:0000313" key="2">
    <source>
        <dbReference type="EMBL" id="KAF2848854.1"/>
    </source>
</evidence>
<reference evidence="2" key="1">
    <citation type="submission" date="2020-01" db="EMBL/GenBank/DDBJ databases">
        <authorList>
            <consortium name="DOE Joint Genome Institute"/>
            <person name="Haridas S."/>
            <person name="Albert R."/>
            <person name="Binder M."/>
            <person name="Bloem J."/>
            <person name="Labutti K."/>
            <person name="Salamov A."/>
            <person name="Andreopoulos B."/>
            <person name="Baker S.E."/>
            <person name="Barry K."/>
            <person name="Bills G."/>
            <person name="Bluhm B.H."/>
            <person name="Cannon C."/>
            <person name="Castanera R."/>
            <person name="Culley D.E."/>
            <person name="Daum C."/>
            <person name="Ezra D."/>
            <person name="Gonzalez J.B."/>
            <person name="Henrissat B."/>
            <person name="Kuo A."/>
            <person name="Liang C."/>
            <person name="Lipzen A."/>
            <person name="Lutzoni F."/>
            <person name="Magnuson J."/>
            <person name="Mondo S."/>
            <person name="Nolan M."/>
            <person name="Ohm R."/>
            <person name="Pangilinan J."/>
            <person name="Park H.-J."/>
            <person name="Ramirez L."/>
            <person name="Alfaro M."/>
            <person name="Sun H."/>
            <person name="Tritt A."/>
            <person name="Yoshinaga Y."/>
            <person name="Zwiers L.-H."/>
            <person name="Turgeon B.G."/>
            <person name="Goodwin S.B."/>
            <person name="Spatafora J.W."/>
            <person name="Crous P.W."/>
            <person name="Grigoriev I.V."/>
        </authorList>
    </citation>
    <scope>NUCLEOTIDE SEQUENCE</scope>
    <source>
        <strain evidence="2">IPT5</strain>
    </source>
</reference>
<dbReference type="SUPFAM" id="SSF54637">
    <property type="entry name" value="Thioesterase/thiol ester dehydrase-isomerase"/>
    <property type="match status" value="1"/>
</dbReference>
<dbReference type="Proteomes" id="UP000799423">
    <property type="component" value="Unassembled WGS sequence"/>
</dbReference>
<dbReference type="AlphaFoldDB" id="A0A6A7B171"/>
<dbReference type="InterPro" id="IPR029069">
    <property type="entry name" value="HotDog_dom_sf"/>
</dbReference>
<evidence type="ECO:0008006" key="4">
    <source>
        <dbReference type="Google" id="ProtNLM"/>
    </source>
</evidence>
<dbReference type="OrthoDB" id="506431at2759"/>
<name>A0A6A7B171_9PLEO</name>
<proteinExistence type="predicted"/>
<dbReference type="Gene3D" id="3.10.129.10">
    <property type="entry name" value="Hotdog Thioesterase"/>
    <property type="match status" value="1"/>
</dbReference>
<sequence length="188" mass="20987">MHMREHSFAALTWATPYLHSPNWTVRRRSRGIIQGVDTDCFYCEMIYANKGPASGTRITSFLGIVYGGALLILMDEAFLSVIVAIDRIKLEFLEIGEQIWEPLLMKGRPPQEVLEGRLVAAGMNAKFLKPVSCIGVAGIEVNVLEDKDYKMTMRGIMKDAECTPLMQIDVLWVKLGGVSKLQAPPQTE</sequence>
<keyword evidence="1" id="KW-1133">Transmembrane helix</keyword>
<keyword evidence="3" id="KW-1185">Reference proteome</keyword>
<protein>
    <recommendedName>
        <fullName evidence="4">Thioesterase domain-containing protein</fullName>
    </recommendedName>
</protein>
<keyword evidence="1" id="KW-0472">Membrane</keyword>